<sequence length="57" mass="6746">MIAITGLFFFASYSQSSTCSDYCRIINLSRKEVYEISHLTQKNRHSQRRKSLLNQHH</sequence>
<organism evidence="2">
    <name type="scientific">Rhizophora mucronata</name>
    <name type="common">Asiatic mangrove</name>
    <dbReference type="NCBI Taxonomy" id="61149"/>
    <lineage>
        <taxon>Eukaryota</taxon>
        <taxon>Viridiplantae</taxon>
        <taxon>Streptophyta</taxon>
        <taxon>Embryophyta</taxon>
        <taxon>Tracheophyta</taxon>
        <taxon>Spermatophyta</taxon>
        <taxon>Magnoliopsida</taxon>
        <taxon>eudicotyledons</taxon>
        <taxon>Gunneridae</taxon>
        <taxon>Pentapetalae</taxon>
        <taxon>rosids</taxon>
        <taxon>fabids</taxon>
        <taxon>Malpighiales</taxon>
        <taxon>Rhizophoraceae</taxon>
        <taxon>Rhizophora</taxon>
    </lineage>
</organism>
<name>A0A2P2PXY8_RHIMU</name>
<protein>
    <submittedName>
        <fullName evidence="2">Uncharacterized protein</fullName>
    </submittedName>
</protein>
<dbReference type="EMBL" id="GGEC01079130">
    <property type="protein sequence ID" value="MBX59614.1"/>
    <property type="molecule type" value="Transcribed_RNA"/>
</dbReference>
<proteinExistence type="predicted"/>
<accession>A0A2P2PXY8</accession>
<keyword evidence="1" id="KW-0732">Signal</keyword>
<feature type="signal peptide" evidence="1">
    <location>
        <begin position="1"/>
        <end position="16"/>
    </location>
</feature>
<feature type="chain" id="PRO_5015194993" evidence="1">
    <location>
        <begin position="17"/>
        <end position="57"/>
    </location>
</feature>
<reference evidence="2" key="1">
    <citation type="submission" date="2018-02" db="EMBL/GenBank/DDBJ databases">
        <title>Rhizophora mucronata_Transcriptome.</title>
        <authorList>
            <person name="Meera S.P."/>
            <person name="Sreeshan A."/>
            <person name="Augustine A."/>
        </authorList>
    </citation>
    <scope>NUCLEOTIDE SEQUENCE</scope>
    <source>
        <tissue evidence="2">Leaf</tissue>
    </source>
</reference>
<dbReference type="AlphaFoldDB" id="A0A2P2PXY8"/>
<evidence type="ECO:0000256" key="1">
    <source>
        <dbReference type="SAM" id="SignalP"/>
    </source>
</evidence>
<evidence type="ECO:0000313" key="2">
    <source>
        <dbReference type="EMBL" id="MBX59614.1"/>
    </source>
</evidence>